<organism evidence="2 3">
    <name type="scientific">Prauserella halophila</name>
    <dbReference type="NCBI Taxonomy" id="185641"/>
    <lineage>
        <taxon>Bacteria</taxon>
        <taxon>Bacillati</taxon>
        <taxon>Actinomycetota</taxon>
        <taxon>Actinomycetes</taxon>
        <taxon>Pseudonocardiales</taxon>
        <taxon>Pseudonocardiaceae</taxon>
        <taxon>Prauserella</taxon>
    </lineage>
</organism>
<protein>
    <submittedName>
        <fullName evidence="2">Uncharacterized protein</fullName>
    </submittedName>
</protein>
<accession>A0ABP4H7A5</accession>
<feature type="region of interest" description="Disordered" evidence="1">
    <location>
        <begin position="54"/>
        <end position="77"/>
    </location>
</feature>
<sequence length="77" mass="8223">MPTLNTPTVDSGGPAGDRLRRWVFAGEQQWIADPKQDPGSGGLSAVGSIGLATAAPLPRWARGRNGRCRRPSASRRR</sequence>
<dbReference type="Proteomes" id="UP001500653">
    <property type="component" value="Unassembled WGS sequence"/>
</dbReference>
<keyword evidence="3" id="KW-1185">Reference proteome</keyword>
<dbReference type="EMBL" id="BAAALN010000018">
    <property type="protein sequence ID" value="GAA1250940.1"/>
    <property type="molecule type" value="Genomic_DNA"/>
</dbReference>
<proteinExistence type="predicted"/>
<reference evidence="3" key="1">
    <citation type="journal article" date="2019" name="Int. J. Syst. Evol. Microbiol.">
        <title>The Global Catalogue of Microorganisms (GCM) 10K type strain sequencing project: providing services to taxonomists for standard genome sequencing and annotation.</title>
        <authorList>
            <consortium name="The Broad Institute Genomics Platform"/>
            <consortium name="The Broad Institute Genome Sequencing Center for Infectious Disease"/>
            <person name="Wu L."/>
            <person name="Ma J."/>
        </authorList>
    </citation>
    <scope>NUCLEOTIDE SEQUENCE [LARGE SCALE GENOMIC DNA]</scope>
    <source>
        <strain evidence="3">JCM 13023</strain>
    </source>
</reference>
<evidence type="ECO:0000256" key="1">
    <source>
        <dbReference type="SAM" id="MobiDB-lite"/>
    </source>
</evidence>
<feature type="compositionally biased region" description="Basic residues" evidence="1">
    <location>
        <begin position="61"/>
        <end position="77"/>
    </location>
</feature>
<evidence type="ECO:0000313" key="3">
    <source>
        <dbReference type="Proteomes" id="UP001500653"/>
    </source>
</evidence>
<name>A0ABP4H7A5_9PSEU</name>
<comment type="caution">
    <text evidence="2">The sequence shown here is derived from an EMBL/GenBank/DDBJ whole genome shotgun (WGS) entry which is preliminary data.</text>
</comment>
<gene>
    <name evidence="2" type="ORF">GCM10009676_42140</name>
</gene>
<evidence type="ECO:0000313" key="2">
    <source>
        <dbReference type="EMBL" id="GAA1250940.1"/>
    </source>
</evidence>